<keyword evidence="10" id="KW-0675">Receptor</keyword>
<keyword evidence="5 10" id="KW-0647">Proteasome</keyword>
<dbReference type="Pfam" id="PF16550">
    <property type="entry name" value="RPN13_C"/>
    <property type="match status" value="1"/>
</dbReference>
<feature type="compositionally biased region" description="Low complexity" evidence="7">
    <location>
        <begin position="179"/>
        <end position="241"/>
    </location>
</feature>
<organism evidence="10 11">
    <name type="scientific">Nesidiocoris tenuis</name>
    <dbReference type="NCBI Taxonomy" id="355587"/>
    <lineage>
        <taxon>Eukaryota</taxon>
        <taxon>Metazoa</taxon>
        <taxon>Ecdysozoa</taxon>
        <taxon>Arthropoda</taxon>
        <taxon>Hexapoda</taxon>
        <taxon>Insecta</taxon>
        <taxon>Pterygota</taxon>
        <taxon>Neoptera</taxon>
        <taxon>Paraneoptera</taxon>
        <taxon>Hemiptera</taxon>
        <taxon>Heteroptera</taxon>
        <taxon>Panheteroptera</taxon>
        <taxon>Cimicomorpha</taxon>
        <taxon>Miridae</taxon>
        <taxon>Dicyphina</taxon>
        <taxon>Nesidiocoris</taxon>
    </lineage>
</organism>
<keyword evidence="4" id="KW-0963">Cytoplasm</keyword>
<gene>
    <name evidence="10" type="ORF">NTJ_05031</name>
</gene>
<comment type="subcellular location">
    <subcellularLocation>
        <location evidence="2">Cytoplasm</location>
    </subcellularLocation>
    <subcellularLocation>
        <location evidence="1">Nucleus</location>
    </subcellularLocation>
</comment>
<feature type="region of interest" description="Disordered" evidence="7">
    <location>
        <begin position="174"/>
        <end position="248"/>
    </location>
</feature>
<dbReference type="InterPro" id="IPR038108">
    <property type="entry name" value="RPN13_DEUBAD_sf"/>
</dbReference>
<evidence type="ECO:0000256" key="1">
    <source>
        <dbReference type="ARBA" id="ARBA00004123"/>
    </source>
</evidence>
<evidence type="ECO:0000256" key="4">
    <source>
        <dbReference type="ARBA" id="ARBA00022490"/>
    </source>
</evidence>
<dbReference type="EMBL" id="AP028911">
    <property type="protein sequence ID" value="BES92223.1"/>
    <property type="molecule type" value="Genomic_DNA"/>
</dbReference>
<feature type="compositionally biased region" description="Polar residues" evidence="7">
    <location>
        <begin position="377"/>
        <end position="387"/>
    </location>
</feature>
<evidence type="ECO:0000256" key="7">
    <source>
        <dbReference type="SAM" id="MobiDB-lite"/>
    </source>
</evidence>
<dbReference type="PANTHER" id="PTHR12225:SF0">
    <property type="entry name" value="PROTEASOMAL UBIQUITIN RECEPTOR ADRM1"/>
    <property type="match status" value="1"/>
</dbReference>
<evidence type="ECO:0000256" key="6">
    <source>
        <dbReference type="ARBA" id="ARBA00023242"/>
    </source>
</evidence>
<keyword evidence="11" id="KW-1185">Reference proteome</keyword>
<dbReference type="Proteomes" id="UP001307889">
    <property type="component" value="Chromosome 3"/>
</dbReference>
<feature type="region of interest" description="Disordered" evidence="7">
    <location>
        <begin position="377"/>
        <end position="414"/>
    </location>
</feature>
<protein>
    <submittedName>
        <fullName evidence="10">Proteasome complex subunit Rpn13 ubiquitin receptor</fullName>
    </submittedName>
</protein>
<dbReference type="InterPro" id="IPR038633">
    <property type="entry name" value="Rpn13/ADRM1_Pru_sf"/>
</dbReference>
<dbReference type="PANTHER" id="PTHR12225">
    <property type="entry name" value="ADHESION REGULATING MOLECULE 1 110 KDA CELL MEMBRANE GLYCOPROTEIN"/>
    <property type="match status" value="1"/>
</dbReference>
<dbReference type="InterPro" id="IPR044868">
    <property type="entry name" value="Rpn13/ADRM1_Pru"/>
</dbReference>
<dbReference type="PROSITE" id="PS51916">
    <property type="entry name" value="DEUBAD"/>
    <property type="match status" value="1"/>
</dbReference>
<dbReference type="InterPro" id="IPR032368">
    <property type="entry name" value="RPN13_DEUBAD"/>
</dbReference>
<proteinExistence type="inferred from homology"/>
<evidence type="ECO:0000313" key="11">
    <source>
        <dbReference type="Proteomes" id="UP001307889"/>
    </source>
</evidence>
<dbReference type="InterPro" id="IPR044867">
    <property type="entry name" value="DEUBAD_dom"/>
</dbReference>
<dbReference type="InterPro" id="IPR006773">
    <property type="entry name" value="Rpn13/ADRM1"/>
</dbReference>
<sequence>MPGTALFGSAASRGQTKNLVEFKAGKMTLKETMVYPDKRKGLVYIYQSDDSLMHFCWKDRSNGSIEDDLIIFPDDVEFKKVQQCTTGRVYLLKFKSSSRKFFFWLQEPKTDKDDDNCRKVNEILNNPPALGSQRSGGATPDGDLQNMLSNMSQQQLMQLFGGVGQIGGLSSLLGTMNQSSRTSGSGSSSVPSSAPTPAAVTSAPPISSPAPAAAVAPATPATPADAAIPRPTRPAAPAKPAHSGLSSTDRGNIQLRQLQNYFLQNLDSPATPTGAAATGVDLSSSVNPESLQAILNNPEFVRELSRHLPSQGDNTQEDLRSTLASPQFQQALSMFSTALQSGQLGPVVSQFEVGNEAVSAANQGNMEEFVRALQAATISSTASPQQSKTADEKEAKHEDKKLKKDDDDEDMNLD</sequence>
<evidence type="ECO:0000256" key="5">
    <source>
        <dbReference type="ARBA" id="ARBA00022942"/>
    </source>
</evidence>
<dbReference type="Gene3D" id="1.10.2020.20">
    <property type="match status" value="1"/>
</dbReference>
<reference evidence="10 11" key="1">
    <citation type="submission" date="2023-09" db="EMBL/GenBank/DDBJ databases">
        <title>Nesidiocoris tenuis whole genome shotgun sequence.</title>
        <authorList>
            <person name="Shibata T."/>
            <person name="Shimoda M."/>
            <person name="Kobayashi T."/>
            <person name="Uehara T."/>
        </authorList>
    </citation>
    <scope>NUCLEOTIDE SEQUENCE [LARGE SCALE GENOMIC DNA]</scope>
    <source>
        <strain evidence="10 11">Japan</strain>
    </source>
</reference>
<feature type="compositionally biased region" description="Basic and acidic residues" evidence="7">
    <location>
        <begin position="389"/>
        <end position="405"/>
    </location>
</feature>
<evidence type="ECO:0000259" key="8">
    <source>
        <dbReference type="PROSITE" id="PS51916"/>
    </source>
</evidence>
<comment type="similarity">
    <text evidence="3">Belongs to the ADRM1 family.</text>
</comment>
<feature type="domain" description="DEUBAD" evidence="8">
    <location>
        <begin position="272"/>
        <end position="383"/>
    </location>
</feature>
<feature type="region of interest" description="Disordered" evidence="7">
    <location>
        <begin position="123"/>
        <end position="146"/>
    </location>
</feature>
<evidence type="ECO:0000256" key="2">
    <source>
        <dbReference type="ARBA" id="ARBA00004496"/>
    </source>
</evidence>
<evidence type="ECO:0000313" key="10">
    <source>
        <dbReference type="EMBL" id="BES92223.1"/>
    </source>
</evidence>
<accession>A0ABN7AJI3</accession>
<feature type="domain" description="Pru" evidence="9">
    <location>
        <begin position="14"/>
        <end position="127"/>
    </location>
</feature>
<keyword evidence="6" id="KW-0539">Nucleus</keyword>
<evidence type="ECO:0000256" key="3">
    <source>
        <dbReference type="ARBA" id="ARBA00009216"/>
    </source>
</evidence>
<dbReference type="Gene3D" id="2.30.29.70">
    <property type="entry name" value="Proteasomal ubiquitin receptor Rpn13/ADRM1"/>
    <property type="match status" value="1"/>
</dbReference>
<dbReference type="PROSITE" id="PS51917">
    <property type="entry name" value="PRU"/>
    <property type="match status" value="1"/>
</dbReference>
<evidence type="ECO:0000259" key="9">
    <source>
        <dbReference type="PROSITE" id="PS51917"/>
    </source>
</evidence>
<name>A0ABN7AJI3_9HEMI</name>
<dbReference type="Pfam" id="PF04683">
    <property type="entry name" value="Rpn13_ADRM1_Pru"/>
    <property type="match status" value="1"/>
</dbReference>
<dbReference type="GO" id="GO:0000502">
    <property type="term" value="C:proteasome complex"/>
    <property type="evidence" value="ECO:0007669"/>
    <property type="project" value="UniProtKB-KW"/>
</dbReference>
<dbReference type="CDD" id="cd13314">
    <property type="entry name" value="PH_Rpn13"/>
    <property type="match status" value="1"/>
</dbReference>